<accession>A0A220MB18</accession>
<dbReference type="Proteomes" id="UP000197781">
    <property type="component" value="Chromosome"/>
</dbReference>
<gene>
    <name evidence="2" type="ORF">BP422_00740</name>
</gene>
<evidence type="ECO:0000256" key="1">
    <source>
        <dbReference type="SAM" id="SignalP"/>
    </source>
</evidence>
<proteinExistence type="predicted"/>
<dbReference type="RefSeq" id="WP_088906120.1">
    <property type="nucleotide sequence ID" value="NZ_CP018145.1"/>
</dbReference>
<dbReference type="AlphaFoldDB" id="A0A220MB18"/>
<dbReference type="KEGG" id="bfm:BP422_00740"/>
<dbReference type="EMBL" id="CP018145">
    <property type="protein sequence ID" value="ASJ52192.1"/>
    <property type="molecule type" value="Genomic_DNA"/>
</dbReference>
<organism evidence="2 3">
    <name type="scientific">Brevibacillus formosus</name>
    <dbReference type="NCBI Taxonomy" id="54913"/>
    <lineage>
        <taxon>Bacteria</taxon>
        <taxon>Bacillati</taxon>
        <taxon>Bacillota</taxon>
        <taxon>Bacilli</taxon>
        <taxon>Bacillales</taxon>
        <taxon>Paenibacillaceae</taxon>
        <taxon>Brevibacillus</taxon>
    </lineage>
</organism>
<name>A0A220MB18_9BACL</name>
<evidence type="ECO:0000313" key="2">
    <source>
        <dbReference type="EMBL" id="ASJ52192.1"/>
    </source>
</evidence>
<feature type="signal peptide" evidence="1">
    <location>
        <begin position="1"/>
        <end position="22"/>
    </location>
</feature>
<keyword evidence="1" id="KW-0732">Signal</keyword>
<evidence type="ECO:0000313" key="3">
    <source>
        <dbReference type="Proteomes" id="UP000197781"/>
    </source>
</evidence>
<protein>
    <submittedName>
        <fullName evidence="2">Uncharacterized protein</fullName>
    </submittedName>
</protein>
<feature type="chain" id="PRO_5038894178" evidence="1">
    <location>
        <begin position="23"/>
        <end position="159"/>
    </location>
</feature>
<sequence>MKKAIKGTITTALLLSSLSIGAGVMASTDSVETSQVKMSKVESSKAGAFEPYGKRPGIKNGTLPTDEKNVSYAFSVPNGYAYGKVWIKNNGKAKLTFTVKNTHFDEIVMSGSVKKGDSKSFYVDPNEGWGADNHIIEFSSDENLDGSFSVMCFDNDKFE</sequence>
<reference evidence="2 3" key="1">
    <citation type="submission" date="2016-11" db="EMBL/GenBank/DDBJ databases">
        <authorList>
            <person name="Jaros S."/>
            <person name="Januszkiewicz K."/>
            <person name="Wedrychowicz H."/>
        </authorList>
    </citation>
    <scope>NUCLEOTIDE SEQUENCE [LARGE SCALE GENOMIC DNA]</scope>
    <source>
        <strain evidence="2 3">NF2</strain>
    </source>
</reference>